<dbReference type="PROSITE" id="PS50263">
    <property type="entry name" value="CN_HYDROLASE"/>
    <property type="match status" value="1"/>
</dbReference>
<dbReference type="InterPro" id="IPR003010">
    <property type="entry name" value="C-N_Hydrolase"/>
</dbReference>
<evidence type="ECO:0000313" key="3">
    <source>
        <dbReference type="EMBL" id="CEE02837.1"/>
    </source>
</evidence>
<dbReference type="PANTHER" id="PTHR23088">
    <property type="entry name" value="NITRILASE-RELATED"/>
    <property type="match status" value="1"/>
</dbReference>
<accession>A0A090IYN9</accession>
<name>A0A090IYN9_9BACI</name>
<keyword evidence="4" id="KW-1185">Reference proteome</keyword>
<gene>
    <name evidence="3" type="primary">mtnU</name>
    <name evidence="3" type="ORF">BT1A1_3050</name>
</gene>
<comment type="similarity">
    <text evidence="1">Belongs to the carbon-nitrogen hydrolase superfamily. NIT1/NIT2 family.</text>
</comment>
<dbReference type="Proteomes" id="UP000040576">
    <property type="component" value="Unassembled WGS sequence"/>
</dbReference>
<dbReference type="Gene3D" id="3.60.110.10">
    <property type="entry name" value="Carbon-nitrogen hydrolase"/>
    <property type="match status" value="1"/>
</dbReference>
<reference evidence="3 4" key="1">
    <citation type="submission" date="2014-07" db="EMBL/GenBank/DDBJ databases">
        <authorList>
            <person name="Wibberg Daniel"/>
        </authorList>
    </citation>
    <scope>NUCLEOTIDE SEQUENCE [LARGE SCALE GENOMIC DNA]</scope>
</reference>
<evidence type="ECO:0000256" key="1">
    <source>
        <dbReference type="ARBA" id="ARBA00010613"/>
    </source>
</evidence>
<dbReference type="GO" id="GO:0016787">
    <property type="term" value="F:hydrolase activity"/>
    <property type="evidence" value="ECO:0007669"/>
    <property type="project" value="UniProtKB-KW"/>
</dbReference>
<keyword evidence="3" id="KW-0378">Hydrolase</keyword>
<dbReference type="SUPFAM" id="SSF56317">
    <property type="entry name" value="Carbon-nitrogen hydrolase"/>
    <property type="match status" value="1"/>
</dbReference>
<feature type="domain" description="CN hydrolase" evidence="2">
    <location>
        <begin position="1"/>
        <end position="237"/>
    </location>
</feature>
<sequence>MKMAIVQMDIAFGEPEKNFLQVDSFISQAAKQDADVIVFPEMWNTGYALKDLEKLADKNGEQTKNMLSRLAKQHAIHVVGGSVATKKAQGFFNTMYVANRNGDIVAEYDKAHLFPLMDEPVYMQAGQAKNIFKLDHVECGGVICFDLRFPEWIRAHVLDGAKIMFIPAEWPKQRMDHWEILLQARAIENQCFVVAANRVGSDPDNEYNGHSMIISPWGEVYLSSEEGEGIFYADIPLDEVDRVRNTIPIFHARRPELY</sequence>
<dbReference type="CDD" id="cd07583">
    <property type="entry name" value="nitrilase_5"/>
    <property type="match status" value="1"/>
</dbReference>
<dbReference type="InterPro" id="IPR036526">
    <property type="entry name" value="C-N_Hydrolase_sf"/>
</dbReference>
<dbReference type="EMBL" id="CCRF01000088">
    <property type="protein sequence ID" value="CEE02837.1"/>
    <property type="molecule type" value="Genomic_DNA"/>
</dbReference>
<dbReference type="PANTHER" id="PTHR23088:SF27">
    <property type="entry name" value="DEAMINATED GLUTATHIONE AMIDASE"/>
    <property type="match status" value="1"/>
</dbReference>
<evidence type="ECO:0000313" key="4">
    <source>
        <dbReference type="Proteomes" id="UP000040576"/>
    </source>
</evidence>
<proteinExistence type="inferred from homology"/>
<organism evidence="3 4">
    <name type="scientific">Caldibacillus thermoamylovorans</name>
    <dbReference type="NCBI Taxonomy" id="35841"/>
    <lineage>
        <taxon>Bacteria</taxon>
        <taxon>Bacillati</taxon>
        <taxon>Bacillota</taxon>
        <taxon>Bacilli</taxon>
        <taxon>Bacillales</taxon>
        <taxon>Bacillaceae</taxon>
        <taxon>Caldibacillus</taxon>
    </lineage>
</organism>
<protein>
    <submittedName>
        <fullName evidence="3">UPF0012 hydrolase MtnU</fullName>
        <ecNumber evidence="3">3.5.-.-</ecNumber>
    </submittedName>
</protein>
<dbReference type="EC" id="3.5.-.-" evidence="3"/>
<dbReference type="RefSeq" id="WP_034772725.1">
    <property type="nucleotide sequence ID" value="NZ_CCRF01000088.1"/>
</dbReference>
<dbReference type="AlphaFoldDB" id="A0A090IYN9"/>
<dbReference type="Pfam" id="PF00795">
    <property type="entry name" value="CN_hydrolase"/>
    <property type="match status" value="1"/>
</dbReference>
<evidence type="ECO:0000259" key="2">
    <source>
        <dbReference type="PROSITE" id="PS50263"/>
    </source>
</evidence>